<dbReference type="Gene3D" id="1.10.8.1050">
    <property type="entry name" value="Antitoxin VbhA-like"/>
    <property type="match status" value="1"/>
</dbReference>
<evidence type="ECO:0000313" key="1">
    <source>
        <dbReference type="EMBL" id="QQR30371.1"/>
    </source>
</evidence>
<dbReference type="RefSeq" id="WP_157130711.1">
    <property type="nucleotide sequence ID" value="NZ_CP021422.1"/>
</dbReference>
<organism evidence="1 2">
    <name type="scientific">Acutalibacter muris</name>
    <dbReference type="NCBI Taxonomy" id="1796620"/>
    <lineage>
        <taxon>Bacteria</taxon>
        <taxon>Bacillati</taxon>
        <taxon>Bacillota</taxon>
        <taxon>Clostridia</taxon>
        <taxon>Eubacteriales</taxon>
        <taxon>Acutalibacteraceae</taxon>
        <taxon>Acutalibacter</taxon>
    </lineage>
</organism>
<dbReference type="AlphaFoldDB" id="A0AA92L6F4"/>
<protein>
    <recommendedName>
        <fullName evidence="3">Antitoxin VbhA domain-containing protein</fullName>
    </recommendedName>
</protein>
<reference evidence="1 2" key="1">
    <citation type="submission" date="2020-11" db="EMBL/GenBank/DDBJ databases">
        <title>Closed and high quality bacterial genomes of the OMM12 community.</title>
        <authorList>
            <person name="Marbouty M."/>
            <person name="Lamy-Besnier Q."/>
            <person name="Debarbieux L."/>
            <person name="Koszul R."/>
        </authorList>
    </citation>
    <scope>NUCLEOTIDE SEQUENCE [LARGE SCALE GENOMIC DNA]</scope>
    <source>
        <strain evidence="1 2">KB18</strain>
    </source>
</reference>
<dbReference type="Proteomes" id="UP000596035">
    <property type="component" value="Chromosome"/>
</dbReference>
<proteinExistence type="predicted"/>
<gene>
    <name evidence="1" type="ORF">I5Q82_01085</name>
</gene>
<evidence type="ECO:0008006" key="3">
    <source>
        <dbReference type="Google" id="ProtNLM"/>
    </source>
</evidence>
<accession>A0AA92L6F4</accession>
<dbReference type="InterPro" id="IPR043038">
    <property type="entry name" value="VbhA_sf"/>
</dbReference>
<dbReference type="InterPro" id="IPR033788">
    <property type="entry name" value="VbhA-like"/>
</dbReference>
<name>A0AA92L6F4_9FIRM</name>
<sequence length="54" mass="6105">MSIEKAIEIAAASVEMEGFNIDEKSREWCQLFLQGEISMEQYILLTKDKIGVPA</sequence>
<dbReference type="EMBL" id="CP065321">
    <property type="protein sequence ID" value="QQR30371.1"/>
    <property type="molecule type" value="Genomic_DNA"/>
</dbReference>
<evidence type="ECO:0000313" key="2">
    <source>
        <dbReference type="Proteomes" id="UP000596035"/>
    </source>
</evidence>
<dbReference type="CDD" id="cd11586">
    <property type="entry name" value="VbhA_like"/>
    <property type="match status" value="1"/>
</dbReference>